<comment type="similarity">
    <text evidence="1">Belongs to the PhzF family.</text>
</comment>
<reference evidence="4 5" key="1">
    <citation type="submission" date="2018-03" db="EMBL/GenBank/DDBJ databases">
        <title>Genomic Encyclopedia of Archaeal and Bacterial Type Strains, Phase II (KMG-II): from individual species to whole genera.</title>
        <authorList>
            <person name="Goeker M."/>
        </authorList>
    </citation>
    <scope>NUCLEOTIDE SEQUENCE [LARGE SCALE GENOMIC DNA]</scope>
    <source>
        <strain evidence="4 5">DSM 43146</strain>
    </source>
</reference>
<dbReference type="OrthoDB" id="9788221at2"/>
<dbReference type="PANTHER" id="PTHR13774:SF17">
    <property type="entry name" value="PHENAZINE BIOSYNTHESIS-LIKE DOMAIN-CONTAINING PROTEIN"/>
    <property type="match status" value="1"/>
</dbReference>
<dbReference type="Gene3D" id="3.10.310.10">
    <property type="entry name" value="Diaminopimelate Epimerase, Chain A, domain 1"/>
    <property type="match status" value="2"/>
</dbReference>
<protein>
    <submittedName>
        <fullName evidence="4">PhzF family phenazine biosynthesis protein</fullName>
    </submittedName>
</protein>
<evidence type="ECO:0000256" key="1">
    <source>
        <dbReference type="ARBA" id="ARBA00008270"/>
    </source>
</evidence>
<dbReference type="SUPFAM" id="SSF54506">
    <property type="entry name" value="Diaminopimelate epimerase-like"/>
    <property type="match status" value="1"/>
</dbReference>
<dbReference type="Proteomes" id="UP000239415">
    <property type="component" value="Unassembled WGS sequence"/>
</dbReference>
<dbReference type="InterPro" id="IPR003719">
    <property type="entry name" value="Phenazine_PhzF-like"/>
</dbReference>
<proteinExistence type="inferred from homology"/>
<dbReference type="GO" id="GO:0016853">
    <property type="term" value="F:isomerase activity"/>
    <property type="evidence" value="ECO:0007669"/>
    <property type="project" value="UniProtKB-KW"/>
</dbReference>
<dbReference type="PIRSF" id="PIRSF016184">
    <property type="entry name" value="PhzC_PhzF"/>
    <property type="match status" value="1"/>
</dbReference>
<dbReference type="EMBL" id="PVMZ01000002">
    <property type="protein sequence ID" value="PRX24779.1"/>
    <property type="molecule type" value="Genomic_DNA"/>
</dbReference>
<accession>A0A2T0KMB9</accession>
<evidence type="ECO:0000256" key="2">
    <source>
        <dbReference type="ARBA" id="ARBA00023235"/>
    </source>
</evidence>
<organism evidence="4 5">
    <name type="scientific">Actinoplanes italicus</name>
    <dbReference type="NCBI Taxonomy" id="113567"/>
    <lineage>
        <taxon>Bacteria</taxon>
        <taxon>Bacillati</taxon>
        <taxon>Actinomycetota</taxon>
        <taxon>Actinomycetes</taxon>
        <taxon>Micromonosporales</taxon>
        <taxon>Micromonosporaceae</taxon>
        <taxon>Actinoplanes</taxon>
    </lineage>
</organism>
<keyword evidence="2" id="KW-0413">Isomerase</keyword>
<sequence length="276" mass="29325">MRIRIVDAFTDRPFAGNPAGVVVLDSGAFPPGAFPPDEWMRNVAAEVNQAETAFVHRLPAGSDADWALRWFTPLVEVALCGHATLATTHVLHRSGLLDGPVRYQTLSGVLTASVDAGGLITLDFPTAPLSPIEADPELVAALGAEHRSVVHTGPYTDDLLFEVADEKTVRALAPDLRAVARLTRRGVIVTAAAEDPASGYDFVSRFFGPAVGVDEDPVTGSAHTALTPYWARRLGRTELTGYQASPRGGLVRVSLHGERTHLSGHAVTTIDGTLLP</sequence>
<name>A0A2T0KMB9_9ACTN</name>
<keyword evidence="5" id="KW-1185">Reference proteome</keyword>
<gene>
    <name evidence="4" type="ORF">CLV67_102559</name>
</gene>
<dbReference type="GO" id="GO:0005737">
    <property type="term" value="C:cytoplasm"/>
    <property type="evidence" value="ECO:0007669"/>
    <property type="project" value="TreeGrafter"/>
</dbReference>
<dbReference type="AlphaFoldDB" id="A0A2T0KMB9"/>
<comment type="caution">
    <text evidence="4">The sequence shown here is derived from an EMBL/GenBank/DDBJ whole genome shotgun (WGS) entry which is preliminary data.</text>
</comment>
<dbReference type="NCBIfam" id="TIGR00654">
    <property type="entry name" value="PhzF_family"/>
    <property type="match status" value="1"/>
</dbReference>
<evidence type="ECO:0000256" key="3">
    <source>
        <dbReference type="PIRSR" id="PIRSR016184-1"/>
    </source>
</evidence>
<dbReference type="PANTHER" id="PTHR13774">
    <property type="entry name" value="PHENAZINE BIOSYNTHESIS PROTEIN"/>
    <property type="match status" value="1"/>
</dbReference>
<dbReference type="RefSeq" id="WP_106316236.1">
    <property type="nucleotide sequence ID" value="NZ_BOMO01000010.1"/>
</dbReference>
<evidence type="ECO:0000313" key="4">
    <source>
        <dbReference type="EMBL" id="PRX24779.1"/>
    </source>
</evidence>
<dbReference type="Pfam" id="PF02567">
    <property type="entry name" value="PhzC-PhzF"/>
    <property type="match status" value="1"/>
</dbReference>
<feature type="active site" evidence="3">
    <location>
        <position position="51"/>
    </location>
</feature>
<evidence type="ECO:0000313" key="5">
    <source>
        <dbReference type="Proteomes" id="UP000239415"/>
    </source>
</evidence>